<dbReference type="KEGG" id="pcad:102981275"/>
<reference evidence="4" key="1">
    <citation type="submission" date="2025-08" db="UniProtKB">
        <authorList>
            <consortium name="RefSeq"/>
        </authorList>
    </citation>
    <scope>IDENTIFICATION</scope>
    <source>
        <tissue evidence="4">Muscle</tissue>
    </source>
</reference>
<gene>
    <name evidence="4" type="primary">ETAA1</name>
</gene>
<dbReference type="AlphaFoldDB" id="A0A2Y9FL66"/>
<dbReference type="GO" id="GO:0031297">
    <property type="term" value="P:replication fork processing"/>
    <property type="evidence" value="ECO:0007669"/>
    <property type="project" value="TreeGrafter"/>
</dbReference>
<feature type="region of interest" description="Disordered" evidence="2">
    <location>
        <begin position="46"/>
        <end position="79"/>
    </location>
</feature>
<dbReference type="InterPro" id="IPR029406">
    <property type="entry name" value="ETAA1"/>
</dbReference>
<dbReference type="FunCoup" id="A0A2Y9FL66">
    <property type="interactions" value="2397"/>
</dbReference>
<feature type="coiled-coil region" evidence="1">
    <location>
        <begin position="322"/>
        <end position="366"/>
    </location>
</feature>
<proteinExistence type="predicted"/>
<keyword evidence="3" id="KW-1185">Reference proteome</keyword>
<dbReference type="Pfam" id="PF15350">
    <property type="entry name" value="ETAA1"/>
    <property type="match status" value="1"/>
</dbReference>
<evidence type="ECO:0000313" key="3">
    <source>
        <dbReference type="Proteomes" id="UP000248484"/>
    </source>
</evidence>
<evidence type="ECO:0000256" key="1">
    <source>
        <dbReference type="SAM" id="Coils"/>
    </source>
</evidence>
<feature type="compositionally biased region" description="Basic and acidic residues" evidence="2">
    <location>
        <begin position="1000"/>
        <end position="1025"/>
    </location>
</feature>
<accession>A0A2Y9FL66</accession>
<dbReference type="CTD" id="54465"/>
<dbReference type="RefSeq" id="XP_007124511.3">
    <property type="nucleotide sequence ID" value="XM_007124449.4"/>
</dbReference>
<feature type="region of interest" description="Disordered" evidence="2">
    <location>
        <begin position="996"/>
        <end position="1044"/>
    </location>
</feature>
<dbReference type="GO" id="GO:0043539">
    <property type="term" value="F:protein serine/threonine kinase activator activity"/>
    <property type="evidence" value="ECO:0007669"/>
    <property type="project" value="TreeGrafter"/>
</dbReference>
<name>A0A2Y9FL66_PHYMC</name>
<protein>
    <submittedName>
        <fullName evidence="4">Ewing's tumor-associated antigen 1 isoform X1</fullName>
    </submittedName>
</protein>
<dbReference type="InParanoid" id="A0A2Y9FL66"/>
<sequence length="1044" mass="116033">MPMDSFHVAGSHSHVWWLDGCPLQSVPILTNPSGVEQVRDAECRSAPLAPWPPRPSFGRSQSGPASYERPTGQNGGGRWREVPLVVPYFRCSPPVAKCERRSGWWRASYAMSRRRKYGDSPGLKNTPRKAAATEECSSVVETGKRRLRSARGSGPCGAGERPPRPLPQQEQPPVAASCSKSNPEGETWAAGPPWASAPQFQRPARDRETPGAEMYETPKRMLQMDLLSSAFSSPNDPDGQNDIFWDQNSPMTKQLGKGRKKQIYTTDNDEISHIVNRIAPQDEKPTTDSMLGMWIGATAIPCTPSVAKGKSRAKLSCTKLKSQNQEEELMKLAKQFDKNMEELDVIQEQNKRNHDLIQMISEAETLNNYRDNVQMQLLHDIVPEIDNAMVKKPVKENRIFVVNDQNSSQKPFDQNAEAAFIAIFDGSTQKCSGQLSQDLSDAFLNTNNTTFGKRNALKEENIITNETLVTEKLPNKTQGSLSHQVDNPGMTKSYVTSCTKEPGAFNKHIDTFTTSDFEDDWENLLSNEPFVMQNIEMSELFPAPETAQITDQKEICTFNSKNGKSKSGMNTSLDTRLRDSKILQDLPSKTWNSELTDAAKYRFSPKPNDKPNKLSSTGNKMKLEKSFNTIVVQDKIQGCAVASNLAKVCEDTHIKFTSNVNASEKKSTLNPGCSNEQKNKSIFNQSLKAPTNVEPLGSATLGNKTSVCNPNQTNASKLGSFFDDWNDTSFTNEIVKACHHLENTWEADDVDDDLLYQACDDIERLTQEQDIRVDSKTSESVLGINNSSKHGAKNVFTTPKQGSQLLQSKHLNLNSVSVQTSSLTDSLQISKSMKMEKRETYGNSPGFLGATTNLTLYSKNSNCQISNLHVSWNNTDVPKQVNSSKSVLTGSSSLNVSSDHMSTEIAASKKKLSTPHLSHSTVTDEAQSDLNRTVRFSKYMFTKMKNSQILSQFNNNCITGSISGTRITQGLQKNKTVNPLCGKAVQQQSLVKFSEPLKQTSKEEEEKNRKYSPEEIQRKRQEALVRRMAKAQASSVKKDSSHLT</sequence>
<organism evidence="3 4">
    <name type="scientific">Physeter macrocephalus</name>
    <name type="common">Sperm whale</name>
    <name type="synonym">Physeter catodon</name>
    <dbReference type="NCBI Taxonomy" id="9755"/>
    <lineage>
        <taxon>Eukaryota</taxon>
        <taxon>Metazoa</taxon>
        <taxon>Chordata</taxon>
        <taxon>Craniata</taxon>
        <taxon>Vertebrata</taxon>
        <taxon>Euteleostomi</taxon>
        <taxon>Mammalia</taxon>
        <taxon>Eutheria</taxon>
        <taxon>Laurasiatheria</taxon>
        <taxon>Artiodactyla</taxon>
        <taxon>Whippomorpha</taxon>
        <taxon>Cetacea</taxon>
        <taxon>Odontoceti</taxon>
        <taxon>Physeteridae</taxon>
        <taxon>Physeter</taxon>
    </lineage>
</organism>
<evidence type="ECO:0000256" key="2">
    <source>
        <dbReference type="SAM" id="MobiDB-lite"/>
    </source>
</evidence>
<keyword evidence="1" id="KW-0175">Coiled coil</keyword>
<dbReference type="PANTHER" id="PTHR16434:SF2">
    <property type="entry name" value="EWING'S TUMOR-ASSOCIATED ANTIGEN 1"/>
    <property type="match status" value="1"/>
</dbReference>
<dbReference type="GO" id="GO:0043596">
    <property type="term" value="C:nuclear replication fork"/>
    <property type="evidence" value="ECO:0007669"/>
    <property type="project" value="TreeGrafter"/>
</dbReference>
<feature type="region of interest" description="Disordered" evidence="2">
    <location>
        <begin position="115"/>
        <end position="209"/>
    </location>
</feature>
<dbReference type="Proteomes" id="UP000248484">
    <property type="component" value="Chromosome 12"/>
</dbReference>
<dbReference type="GO" id="GO:0006974">
    <property type="term" value="P:DNA damage response"/>
    <property type="evidence" value="ECO:0007669"/>
    <property type="project" value="TreeGrafter"/>
</dbReference>
<evidence type="ECO:0000313" key="4">
    <source>
        <dbReference type="RefSeq" id="XP_007124511.3"/>
    </source>
</evidence>
<dbReference type="PANTHER" id="PTHR16434">
    <property type="entry name" value="EWING'S TUMOR-ASSOCIATED ANTIGEN 1 ETAA1"/>
    <property type="match status" value="1"/>
</dbReference>
<dbReference type="GO" id="GO:2000001">
    <property type="term" value="P:regulation of DNA damage checkpoint"/>
    <property type="evidence" value="ECO:0007669"/>
    <property type="project" value="TreeGrafter"/>
</dbReference>
<dbReference type="OrthoDB" id="9378993at2759"/>
<dbReference type="GeneID" id="102981275"/>